<reference evidence="1 2" key="1">
    <citation type="journal article" date="2016" name="Nat. Commun.">
        <title>Thousands of microbial genomes shed light on interconnected biogeochemical processes in an aquifer system.</title>
        <authorList>
            <person name="Anantharaman K."/>
            <person name="Brown C.T."/>
            <person name="Hug L.A."/>
            <person name="Sharon I."/>
            <person name="Castelle C.J."/>
            <person name="Probst A.J."/>
            <person name="Thomas B.C."/>
            <person name="Singh A."/>
            <person name="Wilkins M.J."/>
            <person name="Karaoz U."/>
            <person name="Brodie E.L."/>
            <person name="Williams K.H."/>
            <person name="Hubbard S.S."/>
            <person name="Banfield J.F."/>
        </authorList>
    </citation>
    <scope>NUCLEOTIDE SEQUENCE [LARGE SCALE GENOMIC DNA]</scope>
</reference>
<evidence type="ECO:0000313" key="1">
    <source>
        <dbReference type="EMBL" id="OHA09971.1"/>
    </source>
</evidence>
<organism evidence="1 2">
    <name type="scientific">Candidatus Sungbacteria bacterium RIFCSPLOWO2_01_FULL_60_25</name>
    <dbReference type="NCBI Taxonomy" id="1802281"/>
    <lineage>
        <taxon>Bacteria</taxon>
        <taxon>Candidatus Sungiibacteriota</taxon>
    </lineage>
</organism>
<dbReference type="STRING" id="1802281.A3A44_01495"/>
<gene>
    <name evidence="1" type="ORF">A3A44_01495</name>
</gene>
<sequence length="62" mass="6727">MLNGAAPPSGDAQPRNRISIPYFEKQPILERGLQFVPADLEGLRISPYAAKAGDFTEVCPIV</sequence>
<name>A0A1G2LGP4_9BACT</name>
<comment type="caution">
    <text evidence="1">The sequence shown here is derived from an EMBL/GenBank/DDBJ whole genome shotgun (WGS) entry which is preliminary data.</text>
</comment>
<dbReference type="AlphaFoldDB" id="A0A1G2LGP4"/>
<dbReference type="EMBL" id="MHQT01000008">
    <property type="protein sequence ID" value="OHA09971.1"/>
    <property type="molecule type" value="Genomic_DNA"/>
</dbReference>
<dbReference type="Proteomes" id="UP000178977">
    <property type="component" value="Unassembled WGS sequence"/>
</dbReference>
<evidence type="ECO:0000313" key="2">
    <source>
        <dbReference type="Proteomes" id="UP000178977"/>
    </source>
</evidence>
<proteinExistence type="predicted"/>
<protein>
    <submittedName>
        <fullName evidence="1">Uncharacterized protein</fullName>
    </submittedName>
</protein>
<accession>A0A1G2LGP4</accession>